<sequence>MSSTVRTNVSTESGSEKIQNKTNKNAHTEQHVHQRKKSKEEKINSKIKNQSLYLKVSGCHHTNTDLKTRLKRITKEDLVVEDIRRDGKDTVFKLQIRGSKLTKKIISSIHKENKNTEGKISVINQQQKGNKEQPNFSQDKQNKLKELIDEEACKVVSNHNKMISEVQQRINNVTENLGRGSHEYNEEEEELDVVPGGGKSQTNSTEALIVSLHAKQEIDALEDKLSELKLQKKEFKDFFKCMDEMLKKHKSSKKINSAMKLVYSEFQIECKHLTSALPMYARRNEIVSTVTENQVSIIIGETGSGKSTQVAQYLYQAGLADSGLIVCTQPRKIAATSLATRVAHELNTSVGNLVGYHVGMQMKTSHATKIIYMTDQMLLNLCLKDEKFSKYSCIIIDEAHERSIYTDLLLGMIKTSLTKRPELKVVITSATIEPEIFVNFFGTCPVLKIAGRMFPVDVIWPHENEGDEDYERAALKKTIYVHEKEQSGDILTFLTSPLEIEKCCNSFEKAFQDTNNFICLPLHGRLQPQEQQKVFEPSPVGKRKIVFATNSAETSITIPGIKYVIDTGVAKEMLYDPKKNINALNVTNITRSSAEQRKGRAGRTESGKCYRLYTENTYNNMETNTKPEILRIHLGQALLKLYELGVNPLQFDFVQKPSQHLIDTAMETLELVGAVSQNKITERGKWIAKLPIDPKFGAFVYEAIEEGVGIEGIVLSACCGTSSMFYRSGSESQKNEADKRKVRFCHEGGDFMTMLTVFREWHNQQEKSKSHWCSQNSINNKVLRGIRETVNEILNILKKEQGILMQFQLKPPKDVDEKLQEMLFKIFRQNICHYLGHDKAGYLVVQKDQIVQIFPASSLKTLGLQPDWIVIERVLKTSRDFATNITPVKDSWLQKALADNLLKFDLNAVQSQRVEQAVFCEVGEKLFSNFVGSRYSELRNVEKTM</sequence>
<evidence type="ECO:0000313" key="11">
    <source>
        <dbReference type="Proteomes" id="UP000507470"/>
    </source>
</evidence>
<keyword evidence="11" id="KW-1185">Reference proteome</keyword>
<dbReference type="Proteomes" id="UP000507470">
    <property type="component" value="Unassembled WGS sequence"/>
</dbReference>
<reference evidence="10 11" key="1">
    <citation type="submission" date="2020-06" db="EMBL/GenBank/DDBJ databases">
        <authorList>
            <person name="Li R."/>
            <person name="Bekaert M."/>
        </authorList>
    </citation>
    <scope>NUCLEOTIDE SEQUENCE [LARGE SCALE GENOMIC DNA]</scope>
    <source>
        <strain evidence="11">wild</strain>
    </source>
</reference>
<feature type="compositionally biased region" description="Basic and acidic residues" evidence="7">
    <location>
        <begin position="26"/>
        <end position="44"/>
    </location>
</feature>
<dbReference type="Pfam" id="PF00271">
    <property type="entry name" value="Helicase_C"/>
    <property type="match status" value="1"/>
</dbReference>
<dbReference type="InterPro" id="IPR014001">
    <property type="entry name" value="Helicase_ATP-bd"/>
</dbReference>
<evidence type="ECO:0000256" key="4">
    <source>
        <dbReference type="ARBA" id="ARBA00022840"/>
    </source>
</evidence>
<evidence type="ECO:0000259" key="8">
    <source>
        <dbReference type="PROSITE" id="PS51192"/>
    </source>
</evidence>
<dbReference type="PANTHER" id="PTHR18934">
    <property type="entry name" value="ATP-DEPENDENT RNA HELICASE"/>
    <property type="match status" value="1"/>
</dbReference>
<feature type="region of interest" description="Disordered" evidence="7">
    <location>
        <begin position="1"/>
        <end position="46"/>
    </location>
</feature>
<feature type="compositionally biased region" description="Polar residues" evidence="7">
    <location>
        <begin position="1"/>
        <end position="13"/>
    </location>
</feature>
<evidence type="ECO:0000256" key="7">
    <source>
        <dbReference type="SAM" id="MobiDB-lite"/>
    </source>
</evidence>
<dbReference type="PANTHER" id="PTHR18934:SF91">
    <property type="entry name" value="PRE-MRNA-SPLICING FACTOR ATP-DEPENDENT RNA HELICASE PRP16"/>
    <property type="match status" value="1"/>
</dbReference>
<dbReference type="GO" id="GO:0005524">
    <property type="term" value="F:ATP binding"/>
    <property type="evidence" value="ECO:0007669"/>
    <property type="project" value="UniProtKB-KW"/>
</dbReference>
<dbReference type="AlphaFoldDB" id="A0A6J8DC35"/>
<keyword evidence="3" id="KW-0347">Helicase</keyword>
<evidence type="ECO:0000313" key="10">
    <source>
        <dbReference type="EMBL" id="CAC5404664.1"/>
    </source>
</evidence>
<keyword evidence="2 10" id="KW-0378">Hydrolase</keyword>
<dbReference type="Pfam" id="PF00270">
    <property type="entry name" value="DEAD"/>
    <property type="match status" value="1"/>
</dbReference>
<dbReference type="GO" id="GO:0016787">
    <property type="term" value="F:hydrolase activity"/>
    <property type="evidence" value="ECO:0007669"/>
    <property type="project" value="UniProtKB-KW"/>
</dbReference>
<dbReference type="InterPro" id="IPR011709">
    <property type="entry name" value="DEAD-box_helicase_OB_fold"/>
</dbReference>
<keyword evidence="1" id="KW-0547">Nucleotide-binding</keyword>
<dbReference type="SMART" id="SM00490">
    <property type="entry name" value="HELICc"/>
    <property type="match status" value="1"/>
</dbReference>
<dbReference type="Pfam" id="PF07717">
    <property type="entry name" value="OB_NTP_bind"/>
    <property type="match status" value="1"/>
</dbReference>
<dbReference type="InterPro" id="IPR011545">
    <property type="entry name" value="DEAD/DEAH_box_helicase_dom"/>
</dbReference>
<dbReference type="OrthoDB" id="10009520at2759"/>
<dbReference type="InterPro" id="IPR002464">
    <property type="entry name" value="DNA/RNA_helicase_DEAH_CS"/>
</dbReference>
<dbReference type="SUPFAM" id="SSF52540">
    <property type="entry name" value="P-loop containing nucleoside triphosphate hydrolases"/>
    <property type="match status" value="1"/>
</dbReference>
<name>A0A6J8DC35_MYTCO</name>
<dbReference type="SMART" id="SM00487">
    <property type="entry name" value="DEXDc"/>
    <property type="match status" value="1"/>
</dbReference>
<evidence type="ECO:0000256" key="5">
    <source>
        <dbReference type="ARBA" id="ARBA00038040"/>
    </source>
</evidence>
<dbReference type="EMBL" id="CACVKT020007001">
    <property type="protein sequence ID" value="CAC5404664.1"/>
    <property type="molecule type" value="Genomic_DNA"/>
</dbReference>
<evidence type="ECO:0000256" key="3">
    <source>
        <dbReference type="ARBA" id="ARBA00022806"/>
    </source>
</evidence>
<organism evidence="10 11">
    <name type="scientific">Mytilus coruscus</name>
    <name type="common">Sea mussel</name>
    <dbReference type="NCBI Taxonomy" id="42192"/>
    <lineage>
        <taxon>Eukaryota</taxon>
        <taxon>Metazoa</taxon>
        <taxon>Spiralia</taxon>
        <taxon>Lophotrochozoa</taxon>
        <taxon>Mollusca</taxon>
        <taxon>Bivalvia</taxon>
        <taxon>Autobranchia</taxon>
        <taxon>Pteriomorphia</taxon>
        <taxon>Mytilida</taxon>
        <taxon>Mytiloidea</taxon>
        <taxon>Mytilidae</taxon>
        <taxon>Mytilinae</taxon>
        <taxon>Mytilus</taxon>
    </lineage>
</organism>
<dbReference type="CDD" id="cd18791">
    <property type="entry name" value="SF2_C_RHA"/>
    <property type="match status" value="1"/>
</dbReference>
<dbReference type="InterPro" id="IPR027417">
    <property type="entry name" value="P-loop_NTPase"/>
</dbReference>
<evidence type="ECO:0000256" key="2">
    <source>
        <dbReference type="ARBA" id="ARBA00022801"/>
    </source>
</evidence>
<dbReference type="SMART" id="SM00847">
    <property type="entry name" value="HA2"/>
    <property type="match status" value="1"/>
</dbReference>
<feature type="coiled-coil region" evidence="6">
    <location>
        <begin position="211"/>
        <end position="238"/>
    </location>
</feature>
<dbReference type="PROSITE" id="PS00690">
    <property type="entry name" value="DEAH_ATP_HELICASE"/>
    <property type="match status" value="1"/>
</dbReference>
<comment type="similarity">
    <text evidence="5">Belongs to the DEAD box helicase family. DEAH subfamily. PRP16 sub-subfamily.</text>
</comment>
<dbReference type="PROSITE" id="PS51194">
    <property type="entry name" value="HELICASE_CTER"/>
    <property type="match status" value="1"/>
</dbReference>
<dbReference type="Gene3D" id="1.20.120.1080">
    <property type="match status" value="1"/>
</dbReference>
<dbReference type="GO" id="GO:0003723">
    <property type="term" value="F:RNA binding"/>
    <property type="evidence" value="ECO:0007669"/>
    <property type="project" value="TreeGrafter"/>
</dbReference>
<dbReference type="InterPro" id="IPR001650">
    <property type="entry name" value="Helicase_C-like"/>
</dbReference>
<proteinExistence type="inferred from homology"/>
<keyword evidence="4" id="KW-0067">ATP-binding</keyword>
<gene>
    <name evidence="10" type="ORF">MCOR_38424</name>
</gene>
<feature type="domain" description="Helicase C-terminal" evidence="9">
    <location>
        <begin position="474"/>
        <end position="645"/>
    </location>
</feature>
<feature type="domain" description="Helicase ATP-binding" evidence="8">
    <location>
        <begin position="287"/>
        <end position="450"/>
    </location>
</feature>
<dbReference type="CDD" id="cd17917">
    <property type="entry name" value="DEXHc_RHA-like"/>
    <property type="match status" value="1"/>
</dbReference>
<dbReference type="Gene3D" id="3.40.50.300">
    <property type="entry name" value="P-loop containing nucleotide triphosphate hydrolases"/>
    <property type="match status" value="2"/>
</dbReference>
<evidence type="ECO:0000259" key="9">
    <source>
        <dbReference type="PROSITE" id="PS51194"/>
    </source>
</evidence>
<dbReference type="GO" id="GO:0034458">
    <property type="term" value="F:3'-5' RNA helicase activity"/>
    <property type="evidence" value="ECO:0007669"/>
    <property type="project" value="TreeGrafter"/>
</dbReference>
<evidence type="ECO:0000256" key="1">
    <source>
        <dbReference type="ARBA" id="ARBA00022741"/>
    </source>
</evidence>
<protein>
    <submittedName>
        <fullName evidence="10">DHX8</fullName>
        <ecNumber evidence="10">3.6.4.13</ecNumber>
    </submittedName>
</protein>
<accession>A0A6J8DC35</accession>
<evidence type="ECO:0000256" key="6">
    <source>
        <dbReference type="SAM" id="Coils"/>
    </source>
</evidence>
<dbReference type="EC" id="3.6.4.13" evidence="10"/>
<dbReference type="PROSITE" id="PS51192">
    <property type="entry name" value="HELICASE_ATP_BIND_1"/>
    <property type="match status" value="1"/>
</dbReference>
<keyword evidence="6" id="KW-0175">Coiled coil</keyword>
<dbReference type="InterPro" id="IPR007502">
    <property type="entry name" value="Helicase-assoc_dom"/>
</dbReference>